<dbReference type="PANTHER" id="PTHR23082">
    <property type="entry name" value="TRANSCRIPTION INITIATION FACTOR IIIC TFIIIC , POLYPEPTIDE 3-RELATED"/>
    <property type="match status" value="1"/>
</dbReference>
<proteinExistence type="predicted"/>
<accession>A0A9W9IPM7</accession>
<dbReference type="Pfam" id="PF14559">
    <property type="entry name" value="TPR_19"/>
    <property type="match status" value="1"/>
</dbReference>
<dbReference type="Pfam" id="PF13432">
    <property type="entry name" value="TPR_16"/>
    <property type="match status" value="1"/>
</dbReference>
<dbReference type="PANTHER" id="PTHR23082:SF0">
    <property type="entry name" value="GENERAL TRANSCRIPTION FACTOR 3C POLYPEPTIDE 3"/>
    <property type="match status" value="1"/>
</dbReference>
<sequence length="1094" mass="125311">MADPDFPVGTSPSPEYAYPDIDETVQYPWQPRESATMEDVPHTLIDPRLYGGSLPEPGQSAPQIFTPDYHANESDEEDVSDEDFDDNSDEGVQYPPVPNDGDLMDDDSDFVDSGGDSESESDEDEPVEDDDEDDSAGRRRRRRRAGGRFSGRYGARGGKGIKRGPRRPIEPGPEFKMLHSEATSAFIDNDYDRAIELVMKAIQVNPEMFPAHSLLSEIFLAQGQKDKSLTALFNGAHTRPRDPTVWLKVARLILDRAGENRKGALNDVVYCYSRVIDIEPRNYNARYHRAALYRELGYNGRAAGEYERILKDRPHNAKALRHVAEIFTDLNDVQRAIDYWAESMEFYMTQDPQQVRDFSWNEVNIYAELYSYVGQHEEGLEALKSISRWLLGRGEDSIWEKFEDDDREWDPQDSPRRIKTNGFVPGEWPAESYGLGLPLELRIKMGLFRLKMDEKHHEEALHHFEWLNPDDTSQDARIYDYGDLFREVADALKEFGLLNEALRFYSPIQQTKEHADIGYFMAMADCCLQLEKLEDAESCYLTVSEHDPRNMESRVELAKLYEGLGMSEQAFRYVNEAVLIGRQENRIRRRRKDTRLEQLAMEFKTTETGVETLRPLAAKEAAGFTTAGPTAGRRRAQPFEVEEATRAEDIQFLYEKMQELEPNVKKGVPEAIEDWLDIADALLRDFRSNRVFYPMARTMMFEGYSSQRKKGKGKTDVLMHEVQKITGRLQKTMNNAPEEPFLDTVPTEYHGISFDDWLDVFLQYSLLVTDQGEPEEAYESLYAASTASIWYHNKRQLRQIHVCWFTCALRVQDEEALAHQARWFVKEYQFVTDTYRLFSMLSLLSGDPHKSLFHSSPNMKFMLRQIKAMDFTLPEETSRPQPARSSIWKERASLSTRDGDGNPIPAEELDIALLVLYGHILYSGASFYPALNYFFRAYALDDQNPAVLLSIGLSYIHHSLKRQSENRHFMIMQGLSFMNKYREVRAKPGAPLTQHQEVEFNYARVWHGLGLANLAIQGYEQVLAIGEKIRNGQKTIDDDDAAMEDAEQPGSPSSLNEEFIEDFSSEAAYGLQCLHAVGGDVNAANAVTEKWLVI</sequence>
<dbReference type="InterPro" id="IPR019734">
    <property type="entry name" value="TPR_rpt"/>
</dbReference>
<evidence type="ECO:0000313" key="2">
    <source>
        <dbReference type="EMBL" id="KAJ5179521.1"/>
    </source>
</evidence>
<dbReference type="Gene3D" id="1.25.40.10">
    <property type="entry name" value="Tetratricopeptide repeat domain"/>
    <property type="match status" value="2"/>
</dbReference>
<comment type="caution">
    <text evidence="2">The sequence shown here is derived from an EMBL/GenBank/DDBJ whole genome shotgun (WGS) entry which is preliminary data.</text>
</comment>
<organism evidence="2 3">
    <name type="scientific">Penicillium capsulatum</name>
    <dbReference type="NCBI Taxonomy" id="69766"/>
    <lineage>
        <taxon>Eukaryota</taxon>
        <taxon>Fungi</taxon>
        <taxon>Dikarya</taxon>
        <taxon>Ascomycota</taxon>
        <taxon>Pezizomycotina</taxon>
        <taxon>Eurotiomycetes</taxon>
        <taxon>Eurotiomycetidae</taxon>
        <taxon>Eurotiales</taxon>
        <taxon>Aspergillaceae</taxon>
        <taxon>Penicillium</taxon>
    </lineage>
</organism>
<dbReference type="EMBL" id="JAPQKO010000002">
    <property type="protein sequence ID" value="KAJ5179521.1"/>
    <property type="molecule type" value="Genomic_DNA"/>
</dbReference>
<name>A0A9W9IPM7_9EURO</name>
<dbReference type="GO" id="GO:0000127">
    <property type="term" value="C:transcription factor TFIIIC complex"/>
    <property type="evidence" value="ECO:0007669"/>
    <property type="project" value="TreeGrafter"/>
</dbReference>
<reference evidence="2" key="1">
    <citation type="submission" date="2022-11" db="EMBL/GenBank/DDBJ databases">
        <authorList>
            <person name="Petersen C."/>
        </authorList>
    </citation>
    <scope>NUCLEOTIDE SEQUENCE</scope>
    <source>
        <strain evidence="2">IBT 21917</strain>
    </source>
</reference>
<dbReference type="OrthoDB" id="9991317at2759"/>
<feature type="region of interest" description="Disordered" evidence="1">
    <location>
        <begin position="1"/>
        <end position="174"/>
    </location>
</feature>
<gene>
    <name evidence="2" type="ORF">N7492_002731</name>
</gene>
<dbReference type="GO" id="GO:0006383">
    <property type="term" value="P:transcription by RNA polymerase III"/>
    <property type="evidence" value="ECO:0007669"/>
    <property type="project" value="InterPro"/>
</dbReference>
<dbReference type="InterPro" id="IPR011990">
    <property type="entry name" value="TPR-like_helical_dom_sf"/>
</dbReference>
<feature type="compositionally biased region" description="Acidic residues" evidence="1">
    <location>
        <begin position="74"/>
        <end position="89"/>
    </location>
</feature>
<dbReference type="InterPro" id="IPR039340">
    <property type="entry name" value="Tfc4/TFIIIC-102/Sfc4"/>
</dbReference>
<reference evidence="2" key="2">
    <citation type="journal article" date="2023" name="IMA Fungus">
        <title>Comparative genomic study of the Penicillium genus elucidates a diverse pangenome and 15 lateral gene transfer events.</title>
        <authorList>
            <person name="Petersen C."/>
            <person name="Sorensen T."/>
            <person name="Nielsen M.R."/>
            <person name="Sondergaard T.E."/>
            <person name="Sorensen J.L."/>
            <person name="Fitzpatrick D.A."/>
            <person name="Frisvad J.C."/>
            <person name="Nielsen K.L."/>
        </authorList>
    </citation>
    <scope>NUCLEOTIDE SEQUENCE</scope>
    <source>
        <strain evidence="2">IBT 21917</strain>
    </source>
</reference>
<evidence type="ECO:0000256" key="1">
    <source>
        <dbReference type="SAM" id="MobiDB-lite"/>
    </source>
</evidence>
<dbReference type="SMART" id="SM00028">
    <property type="entry name" value="TPR"/>
    <property type="match status" value="6"/>
</dbReference>
<protein>
    <submittedName>
        <fullName evidence="2">Tetratricopeptide-like helical</fullName>
    </submittedName>
</protein>
<feature type="compositionally biased region" description="Acidic residues" evidence="1">
    <location>
        <begin position="102"/>
        <end position="134"/>
    </location>
</feature>
<dbReference type="SUPFAM" id="SSF48452">
    <property type="entry name" value="TPR-like"/>
    <property type="match status" value="1"/>
</dbReference>
<dbReference type="Proteomes" id="UP001146351">
    <property type="component" value="Unassembled WGS sequence"/>
</dbReference>
<dbReference type="AlphaFoldDB" id="A0A9W9IPM7"/>
<evidence type="ECO:0000313" key="3">
    <source>
        <dbReference type="Proteomes" id="UP001146351"/>
    </source>
</evidence>
<keyword evidence="3" id="KW-1185">Reference proteome</keyword>